<keyword evidence="2" id="KW-1185">Reference proteome</keyword>
<comment type="caution">
    <text evidence="1">The sequence shown here is derived from an EMBL/GenBank/DDBJ whole genome shotgun (WGS) entry which is preliminary data.</text>
</comment>
<gene>
    <name evidence="1" type="ORF">CCACVL1_18745</name>
</gene>
<reference evidence="1 2" key="1">
    <citation type="submission" date="2013-09" db="EMBL/GenBank/DDBJ databases">
        <title>Corchorus capsularis genome sequencing.</title>
        <authorList>
            <person name="Alam M."/>
            <person name="Haque M.S."/>
            <person name="Islam M.S."/>
            <person name="Emdad E.M."/>
            <person name="Islam M.M."/>
            <person name="Ahmed B."/>
            <person name="Halim A."/>
            <person name="Hossen Q.M.M."/>
            <person name="Hossain M.Z."/>
            <person name="Ahmed R."/>
            <person name="Khan M.M."/>
            <person name="Islam R."/>
            <person name="Rashid M.M."/>
            <person name="Khan S.A."/>
            <person name="Rahman M.S."/>
            <person name="Alam M."/>
        </authorList>
    </citation>
    <scope>NUCLEOTIDE SEQUENCE [LARGE SCALE GENOMIC DNA]</scope>
    <source>
        <strain evidence="2">cv. CVL-1</strain>
        <tissue evidence="1">Whole seedling</tissue>
    </source>
</reference>
<protein>
    <submittedName>
        <fullName evidence="1">Uncharacterized protein</fullName>
    </submittedName>
</protein>
<dbReference type="EMBL" id="AWWV01011781">
    <property type="protein sequence ID" value="OMO70628.1"/>
    <property type="molecule type" value="Genomic_DNA"/>
</dbReference>
<name>A0A1R3HK16_COCAP</name>
<dbReference type="Gramene" id="OMO70628">
    <property type="protein sequence ID" value="OMO70628"/>
    <property type="gene ID" value="CCACVL1_18745"/>
</dbReference>
<dbReference type="Proteomes" id="UP000188268">
    <property type="component" value="Unassembled WGS sequence"/>
</dbReference>
<organism evidence="1 2">
    <name type="scientific">Corchorus capsularis</name>
    <name type="common">Jute</name>
    <dbReference type="NCBI Taxonomy" id="210143"/>
    <lineage>
        <taxon>Eukaryota</taxon>
        <taxon>Viridiplantae</taxon>
        <taxon>Streptophyta</taxon>
        <taxon>Embryophyta</taxon>
        <taxon>Tracheophyta</taxon>
        <taxon>Spermatophyta</taxon>
        <taxon>Magnoliopsida</taxon>
        <taxon>eudicotyledons</taxon>
        <taxon>Gunneridae</taxon>
        <taxon>Pentapetalae</taxon>
        <taxon>rosids</taxon>
        <taxon>malvids</taxon>
        <taxon>Malvales</taxon>
        <taxon>Malvaceae</taxon>
        <taxon>Grewioideae</taxon>
        <taxon>Apeibeae</taxon>
        <taxon>Corchorus</taxon>
    </lineage>
</organism>
<proteinExistence type="predicted"/>
<sequence length="37" mass="4078">MAYELLEISEAVKLPCSVGSNFFNFAPNSKARLDLDS</sequence>
<accession>A0A1R3HK16</accession>
<evidence type="ECO:0000313" key="2">
    <source>
        <dbReference type="Proteomes" id="UP000188268"/>
    </source>
</evidence>
<dbReference type="AlphaFoldDB" id="A0A1R3HK16"/>
<evidence type="ECO:0000313" key="1">
    <source>
        <dbReference type="EMBL" id="OMO70628.1"/>
    </source>
</evidence>